<comment type="subunit">
    <text evidence="1 12">Homodimer.</text>
</comment>
<comment type="pathway">
    <text evidence="6">Cell wall biogenesis.</text>
</comment>
<dbReference type="PROSITE" id="PS01272">
    <property type="entry name" value="GCKR"/>
    <property type="match status" value="1"/>
</dbReference>
<evidence type="ECO:0000256" key="4">
    <source>
        <dbReference type="ARBA" id="ARBA00051747"/>
    </source>
</evidence>
<organism evidence="14 15">
    <name type="scientific">Selenomonas montiformis</name>
    <dbReference type="NCBI Taxonomy" id="2652285"/>
    <lineage>
        <taxon>Bacteria</taxon>
        <taxon>Bacillati</taxon>
        <taxon>Bacillota</taxon>
        <taxon>Negativicutes</taxon>
        <taxon>Selenomonadales</taxon>
        <taxon>Selenomonadaceae</taxon>
        <taxon>Selenomonas</taxon>
    </lineage>
</organism>
<dbReference type="GO" id="GO:0016835">
    <property type="term" value="F:carbon-oxygen lyase activity"/>
    <property type="evidence" value="ECO:0007669"/>
    <property type="project" value="UniProtKB-UniRule"/>
</dbReference>
<dbReference type="NCBIfam" id="NF009222">
    <property type="entry name" value="PRK12570.1"/>
    <property type="match status" value="1"/>
</dbReference>
<dbReference type="Gene3D" id="3.40.50.10490">
    <property type="entry name" value="Glucose-6-phosphate isomerase like protein, domain 1"/>
    <property type="match status" value="1"/>
</dbReference>
<dbReference type="InterPro" id="IPR046348">
    <property type="entry name" value="SIS_dom_sf"/>
</dbReference>
<dbReference type="InterPro" id="IPR005488">
    <property type="entry name" value="Etherase_MurQ"/>
</dbReference>
<comment type="similarity">
    <text evidence="7 12">Belongs to the GCKR-like family. MurNAc-6-P etherase subfamily.</text>
</comment>
<evidence type="ECO:0000256" key="1">
    <source>
        <dbReference type="ARBA" id="ARBA00011738"/>
    </source>
</evidence>
<dbReference type="AlphaFoldDB" id="A0A6I2UVF0"/>
<dbReference type="EC" id="4.2.1.126" evidence="8 12"/>
<dbReference type="PANTHER" id="PTHR10088">
    <property type="entry name" value="GLUCOKINASE REGULATORY PROTEIN"/>
    <property type="match status" value="1"/>
</dbReference>
<feature type="domain" description="SIS" evidence="13">
    <location>
        <begin position="56"/>
        <end position="219"/>
    </location>
</feature>
<evidence type="ECO:0000256" key="6">
    <source>
        <dbReference type="ARBA" id="ARBA00060672"/>
    </source>
</evidence>
<dbReference type="PANTHER" id="PTHR10088:SF4">
    <property type="entry name" value="GLUCOKINASE REGULATORY PROTEIN"/>
    <property type="match status" value="1"/>
</dbReference>
<feature type="active site" description="Proton donor" evidence="12">
    <location>
        <position position="84"/>
    </location>
</feature>
<comment type="catalytic activity">
    <reaction evidence="4 12">
        <text>N-acetyl-D-muramate 6-phosphate + H2O = N-acetyl-D-glucosamine 6-phosphate + (R)-lactate</text>
        <dbReference type="Rhea" id="RHEA:26410"/>
        <dbReference type="ChEBI" id="CHEBI:15377"/>
        <dbReference type="ChEBI" id="CHEBI:16004"/>
        <dbReference type="ChEBI" id="CHEBI:57513"/>
        <dbReference type="ChEBI" id="CHEBI:58722"/>
        <dbReference type="EC" id="4.2.1.126"/>
    </reaction>
</comment>
<dbReference type="SUPFAM" id="SSF53697">
    <property type="entry name" value="SIS domain"/>
    <property type="match status" value="1"/>
</dbReference>
<dbReference type="GO" id="GO:0097367">
    <property type="term" value="F:carbohydrate derivative binding"/>
    <property type="evidence" value="ECO:0007669"/>
    <property type="project" value="InterPro"/>
</dbReference>
<comment type="function">
    <text evidence="12">Specifically catalyzes the cleavage of the D-lactyl ether substituent of MurNAc 6-phosphate, producing GlcNAc 6-phosphate and D-lactate.</text>
</comment>
<dbReference type="NCBIfam" id="TIGR00274">
    <property type="entry name" value="N-acetylmuramic acid 6-phosphate etherase"/>
    <property type="match status" value="1"/>
</dbReference>
<evidence type="ECO:0000256" key="12">
    <source>
        <dbReference type="HAMAP-Rule" id="MF_00068"/>
    </source>
</evidence>
<evidence type="ECO:0000256" key="10">
    <source>
        <dbReference type="ARBA" id="ARBA00077905"/>
    </source>
</evidence>
<evidence type="ECO:0000313" key="14">
    <source>
        <dbReference type="EMBL" id="MSV23631.1"/>
    </source>
</evidence>
<evidence type="ECO:0000313" key="15">
    <source>
        <dbReference type="Proteomes" id="UP000430222"/>
    </source>
</evidence>
<dbReference type="GO" id="GO:0016803">
    <property type="term" value="F:ether hydrolase activity"/>
    <property type="evidence" value="ECO:0007669"/>
    <property type="project" value="TreeGrafter"/>
</dbReference>
<comment type="pathway">
    <text evidence="12">Amino-sugar metabolism; N-acetylmuramate degradation.</text>
</comment>
<gene>
    <name evidence="12 14" type="primary">murQ</name>
    <name evidence="14" type="ORF">FYJ78_00155</name>
</gene>
<evidence type="ECO:0000256" key="3">
    <source>
        <dbReference type="ARBA" id="ARBA00023277"/>
    </source>
</evidence>
<evidence type="ECO:0000256" key="2">
    <source>
        <dbReference type="ARBA" id="ARBA00023239"/>
    </source>
</evidence>
<comment type="pathway">
    <text evidence="5">Amino-sugar metabolism; 1,6-anhydro-N-acetylmuramate degradation.</text>
</comment>
<dbReference type="Gene3D" id="1.10.8.1080">
    <property type="match status" value="1"/>
</dbReference>
<keyword evidence="2 12" id="KW-0456">Lyase</keyword>
<dbReference type="CDD" id="cd05007">
    <property type="entry name" value="SIS_Etherase"/>
    <property type="match status" value="1"/>
</dbReference>
<protein>
    <recommendedName>
        <fullName evidence="9 12">N-acetylmuramic acid 6-phosphate etherase</fullName>
        <shortName evidence="12">MurNAc-6-P etherase</shortName>
        <ecNumber evidence="8 12">4.2.1.126</ecNumber>
    </recommendedName>
    <alternativeName>
        <fullName evidence="11 12">N-acetylmuramic acid 6-phosphate hydrolase</fullName>
    </alternativeName>
    <alternativeName>
        <fullName evidence="10 12">N-acetylmuramic acid 6-phosphate lyase</fullName>
    </alternativeName>
</protein>
<dbReference type="HAMAP" id="MF_00068">
    <property type="entry name" value="MurQ"/>
    <property type="match status" value="1"/>
</dbReference>
<dbReference type="GO" id="GO:0097173">
    <property type="term" value="P:N-acetylmuramic acid catabolic process"/>
    <property type="evidence" value="ECO:0007669"/>
    <property type="project" value="UniProtKB-UniPathway"/>
</dbReference>
<dbReference type="FunFam" id="3.40.50.10490:FF:000014">
    <property type="entry name" value="N-acetylmuramic acid 6-phosphate etherase"/>
    <property type="match status" value="1"/>
</dbReference>
<dbReference type="GO" id="GO:0046348">
    <property type="term" value="P:amino sugar catabolic process"/>
    <property type="evidence" value="ECO:0007669"/>
    <property type="project" value="InterPro"/>
</dbReference>
<dbReference type="InterPro" id="IPR040190">
    <property type="entry name" value="MURQ/GCKR"/>
</dbReference>
<dbReference type="NCBIfam" id="NF003915">
    <property type="entry name" value="PRK05441.1"/>
    <property type="match status" value="1"/>
</dbReference>
<dbReference type="InterPro" id="IPR001347">
    <property type="entry name" value="SIS_dom"/>
</dbReference>
<dbReference type="GO" id="GO:0009254">
    <property type="term" value="P:peptidoglycan turnover"/>
    <property type="evidence" value="ECO:0007669"/>
    <property type="project" value="TreeGrafter"/>
</dbReference>
<evidence type="ECO:0000259" key="13">
    <source>
        <dbReference type="PROSITE" id="PS51464"/>
    </source>
</evidence>
<keyword evidence="15" id="KW-1185">Reference proteome</keyword>
<evidence type="ECO:0000256" key="8">
    <source>
        <dbReference type="ARBA" id="ARBA00067056"/>
    </source>
</evidence>
<accession>A0A6I2UVF0</accession>
<dbReference type="UniPathway" id="UPA00342"/>
<dbReference type="FunFam" id="1.10.8.1080:FF:000001">
    <property type="entry name" value="N-acetylmuramic acid 6-phosphate etherase"/>
    <property type="match status" value="1"/>
</dbReference>
<keyword evidence="3 12" id="KW-0119">Carbohydrate metabolism</keyword>
<comment type="caution">
    <text evidence="14">The sequence shown here is derived from an EMBL/GenBank/DDBJ whole genome shotgun (WGS) entry which is preliminary data.</text>
</comment>
<feature type="active site" evidence="12">
    <location>
        <position position="115"/>
    </location>
</feature>
<proteinExistence type="inferred from homology"/>
<evidence type="ECO:0000256" key="11">
    <source>
        <dbReference type="ARBA" id="ARBA00084049"/>
    </source>
</evidence>
<dbReference type="PROSITE" id="PS51464">
    <property type="entry name" value="SIS"/>
    <property type="match status" value="1"/>
</dbReference>
<dbReference type="EMBL" id="VUNL01000001">
    <property type="protein sequence ID" value="MSV23631.1"/>
    <property type="molecule type" value="Genomic_DNA"/>
</dbReference>
<evidence type="ECO:0000256" key="7">
    <source>
        <dbReference type="ARBA" id="ARBA00061234"/>
    </source>
</evidence>
<dbReference type="Pfam" id="PF22645">
    <property type="entry name" value="GKRP_SIS_N"/>
    <property type="match status" value="1"/>
</dbReference>
<dbReference type="Proteomes" id="UP000430222">
    <property type="component" value="Unassembled WGS sequence"/>
</dbReference>
<reference evidence="14 15" key="1">
    <citation type="submission" date="2019-08" db="EMBL/GenBank/DDBJ databases">
        <title>In-depth cultivation of the pig gut microbiome towards novel bacterial diversity and tailored functional studies.</title>
        <authorList>
            <person name="Wylensek D."/>
            <person name="Hitch T.C.A."/>
            <person name="Clavel T."/>
        </authorList>
    </citation>
    <scope>NUCLEOTIDE SEQUENCE [LARGE SCALE GENOMIC DNA]</scope>
    <source>
        <strain evidence="15">WCA-380-WT-3B3</strain>
    </source>
</reference>
<sequence>MIELERLQTEQRNPRTKNIDCLPTLDVVRLLNAEDKTVPLAIEKILPQIAEAADLIADHLAAGGRLFYQGAGTSGRLGILDAVECPPTYRTDPSRIVGLIAGGTPAIFRAQEGAEDQESLGAEDLRKHDFSAADVLVGIAASGRTPYVLGGLHYARSLGAAAIALTCSKNSPAAAAADLALEPVTGPEAITGSTRMKAGTAQKLVLNMLSTAAMIRLGKTYGNLMIDVNASNAKLTERAIRIVMEVSGAPREDAAATLSACGGSAKLASLVLLTGDDVETCRKLLADKRGKLRDALKKK</sequence>
<name>A0A6I2UVF0_9FIRM</name>
<evidence type="ECO:0000256" key="9">
    <source>
        <dbReference type="ARBA" id="ARBA00070061"/>
    </source>
</evidence>
<evidence type="ECO:0000256" key="5">
    <source>
        <dbReference type="ARBA" id="ARBA00060595"/>
    </source>
</evidence>
<dbReference type="InterPro" id="IPR005486">
    <property type="entry name" value="Glucokinase_regulatory_CS"/>
</dbReference>
<comment type="miscellaneous">
    <text evidence="12">A lyase-type mechanism (elimination/hydration) is suggested for the cleavage of the lactyl ether bond of MurNAc 6-phosphate, with the formation of an alpha,beta-unsaturated aldehyde intermediate with (E)-stereochemistry, followed by the syn addition of water to give product.</text>
</comment>
<dbReference type="RefSeq" id="WP_154619396.1">
    <property type="nucleotide sequence ID" value="NZ_VUNL01000001.1"/>
</dbReference>